<name>A0A1F5BV34_9BACT</name>
<sequence length="84" mass="9413">MENFLQKLKNKPEPVRRKIFFSAMVSCAVIVFSLYVFSVTRSVTVVIDQEKRAAKGGLLGEFSLPSLKDSVSANVKDIMQSMKK</sequence>
<dbReference type="STRING" id="1797298.A2988_02970"/>
<proteinExistence type="predicted"/>
<gene>
    <name evidence="2" type="ORF">A2988_02970</name>
</gene>
<feature type="transmembrane region" description="Helical" evidence="1">
    <location>
        <begin position="20"/>
        <end position="37"/>
    </location>
</feature>
<organism evidence="2 3">
    <name type="scientific">Candidatus Azambacteria bacterium RIFCSPLOWO2_01_FULL_46_25</name>
    <dbReference type="NCBI Taxonomy" id="1797298"/>
    <lineage>
        <taxon>Bacteria</taxon>
        <taxon>Candidatus Azamiibacteriota</taxon>
    </lineage>
</organism>
<keyword evidence="1" id="KW-0812">Transmembrane</keyword>
<accession>A0A1F5BV34</accession>
<evidence type="ECO:0000313" key="2">
    <source>
        <dbReference type="EMBL" id="OGD34460.1"/>
    </source>
</evidence>
<keyword evidence="1" id="KW-0472">Membrane</keyword>
<comment type="caution">
    <text evidence="2">The sequence shown here is derived from an EMBL/GenBank/DDBJ whole genome shotgun (WGS) entry which is preliminary data.</text>
</comment>
<dbReference type="Proteomes" id="UP000176650">
    <property type="component" value="Unassembled WGS sequence"/>
</dbReference>
<dbReference type="EMBL" id="MEYS01000001">
    <property type="protein sequence ID" value="OGD34460.1"/>
    <property type="molecule type" value="Genomic_DNA"/>
</dbReference>
<reference evidence="2 3" key="1">
    <citation type="journal article" date="2016" name="Nat. Commun.">
        <title>Thousands of microbial genomes shed light on interconnected biogeochemical processes in an aquifer system.</title>
        <authorList>
            <person name="Anantharaman K."/>
            <person name="Brown C.T."/>
            <person name="Hug L.A."/>
            <person name="Sharon I."/>
            <person name="Castelle C.J."/>
            <person name="Probst A.J."/>
            <person name="Thomas B.C."/>
            <person name="Singh A."/>
            <person name="Wilkins M.J."/>
            <person name="Karaoz U."/>
            <person name="Brodie E.L."/>
            <person name="Williams K.H."/>
            <person name="Hubbard S.S."/>
            <person name="Banfield J.F."/>
        </authorList>
    </citation>
    <scope>NUCLEOTIDE SEQUENCE [LARGE SCALE GENOMIC DNA]</scope>
</reference>
<dbReference type="AlphaFoldDB" id="A0A1F5BV34"/>
<keyword evidence="1" id="KW-1133">Transmembrane helix</keyword>
<protein>
    <submittedName>
        <fullName evidence="2">Uncharacterized protein</fullName>
    </submittedName>
</protein>
<evidence type="ECO:0000313" key="3">
    <source>
        <dbReference type="Proteomes" id="UP000176650"/>
    </source>
</evidence>
<evidence type="ECO:0000256" key="1">
    <source>
        <dbReference type="SAM" id="Phobius"/>
    </source>
</evidence>